<dbReference type="AlphaFoldDB" id="A0A4Q1DEA3"/>
<accession>A0A4Q1DEA3</accession>
<comment type="caution">
    <text evidence="1">The sequence shown here is derived from an EMBL/GenBank/DDBJ whole genome shotgun (WGS) entry which is preliminary data.</text>
</comment>
<name>A0A4Q1DEA3_9BACT</name>
<organism evidence="1 2">
    <name type="scientific">Filimonas effusa</name>
    <dbReference type="NCBI Taxonomy" id="2508721"/>
    <lineage>
        <taxon>Bacteria</taxon>
        <taxon>Pseudomonadati</taxon>
        <taxon>Bacteroidota</taxon>
        <taxon>Chitinophagia</taxon>
        <taxon>Chitinophagales</taxon>
        <taxon>Chitinophagaceae</taxon>
        <taxon>Filimonas</taxon>
    </lineage>
</organism>
<reference evidence="1 2" key="1">
    <citation type="submission" date="2019-01" db="EMBL/GenBank/DDBJ databases">
        <title>Filimonas sp. strain TTM-71.</title>
        <authorList>
            <person name="Chen W.-M."/>
        </authorList>
    </citation>
    <scope>NUCLEOTIDE SEQUENCE [LARGE SCALE GENOMIC DNA]</scope>
    <source>
        <strain evidence="1 2">TTM-71</strain>
    </source>
</reference>
<dbReference type="Proteomes" id="UP000290545">
    <property type="component" value="Unassembled WGS sequence"/>
</dbReference>
<dbReference type="RefSeq" id="WP_129002773.1">
    <property type="nucleotide sequence ID" value="NZ_SDHZ01000001.1"/>
</dbReference>
<keyword evidence="2" id="KW-1185">Reference proteome</keyword>
<gene>
    <name evidence="1" type="ORF">ESB13_09635</name>
</gene>
<evidence type="ECO:0000313" key="2">
    <source>
        <dbReference type="Proteomes" id="UP000290545"/>
    </source>
</evidence>
<protein>
    <submittedName>
        <fullName evidence="1">Uncharacterized protein</fullName>
    </submittedName>
</protein>
<proteinExistence type="predicted"/>
<sequence>MAKIFLLVAIIHEKVHTEISAENQLWLLGNATGVALYKINYPIGMATAKSRHFDQMLRFFYYPLCSLFNIKWQCPEMGKHIFCLYNDSGIRDNVIELVRH</sequence>
<evidence type="ECO:0000313" key="1">
    <source>
        <dbReference type="EMBL" id="RXK87023.1"/>
    </source>
</evidence>
<dbReference type="EMBL" id="SDHZ01000001">
    <property type="protein sequence ID" value="RXK87023.1"/>
    <property type="molecule type" value="Genomic_DNA"/>
</dbReference>